<accession>A0ABC8ZKH4</accession>
<reference evidence="2" key="1">
    <citation type="submission" date="2024-10" db="EMBL/GenBank/DDBJ databases">
        <authorList>
            <person name="Ryan C."/>
        </authorList>
    </citation>
    <scope>NUCLEOTIDE SEQUENCE [LARGE SCALE GENOMIC DNA]</scope>
</reference>
<feature type="region of interest" description="Disordered" evidence="1">
    <location>
        <begin position="71"/>
        <end position="99"/>
    </location>
</feature>
<protein>
    <submittedName>
        <fullName evidence="2">Uncharacterized protein</fullName>
    </submittedName>
</protein>
<sequence length="164" mass="18504">MFGAMSALLSSLPRRLVRRKSITLRRRKSIMSSGFAASRRRRFFPCGAGRRDVSDRRFVVVKRGGTLRKAAKSGSFRVGERKRGGKGSERLLDGGSDGDEEACVWRRTILLGRRCQPLEFEEAIHYDCEGQRLRQPRTPLQSSSPLLMSPAHLHPSEVGYMDRA</sequence>
<feature type="region of interest" description="Disordered" evidence="1">
    <location>
        <begin position="135"/>
        <end position="164"/>
    </location>
</feature>
<feature type="compositionally biased region" description="Low complexity" evidence="1">
    <location>
        <begin position="139"/>
        <end position="150"/>
    </location>
</feature>
<dbReference type="PANTHER" id="PTHR33237:SF7">
    <property type="entry name" value="SECRETED PROTEIN"/>
    <property type="match status" value="1"/>
</dbReference>
<dbReference type="PANTHER" id="PTHR33237">
    <property type="entry name" value="F2P16.13 PROTEIN-RELATED"/>
    <property type="match status" value="1"/>
</dbReference>
<evidence type="ECO:0000256" key="1">
    <source>
        <dbReference type="SAM" id="MobiDB-lite"/>
    </source>
</evidence>
<keyword evidence="3" id="KW-1185">Reference proteome</keyword>
<gene>
    <name evidence="2" type="ORF">URODEC1_LOCUS45606</name>
</gene>
<evidence type="ECO:0000313" key="2">
    <source>
        <dbReference type="EMBL" id="CAL4962413.1"/>
    </source>
</evidence>
<feature type="compositionally biased region" description="Basic and acidic residues" evidence="1">
    <location>
        <begin position="78"/>
        <end position="92"/>
    </location>
</feature>
<dbReference type="AlphaFoldDB" id="A0ABC8ZKH4"/>
<dbReference type="Proteomes" id="UP001497457">
    <property type="component" value="Chromosome 19rd"/>
</dbReference>
<proteinExistence type="predicted"/>
<dbReference type="EMBL" id="OZ075129">
    <property type="protein sequence ID" value="CAL4962413.1"/>
    <property type="molecule type" value="Genomic_DNA"/>
</dbReference>
<name>A0ABC8ZKH4_9POAL</name>
<organism evidence="2 3">
    <name type="scientific">Urochloa decumbens</name>
    <dbReference type="NCBI Taxonomy" id="240449"/>
    <lineage>
        <taxon>Eukaryota</taxon>
        <taxon>Viridiplantae</taxon>
        <taxon>Streptophyta</taxon>
        <taxon>Embryophyta</taxon>
        <taxon>Tracheophyta</taxon>
        <taxon>Spermatophyta</taxon>
        <taxon>Magnoliopsida</taxon>
        <taxon>Liliopsida</taxon>
        <taxon>Poales</taxon>
        <taxon>Poaceae</taxon>
        <taxon>PACMAD clade</taxon>
        <taxon>Panicoideae</taxon>
        <taxon>Panicodae</taxon>
        <taxon>Paniceae</taxon>
        <taxon>Melinidinae</taxon>
        <taxon>Urochloa</taxon>
    </lineage>
</organism>
<evidence type="ECO:0000313" key="3">
    <source>
        <dbReference type="Proteomes" id="UP001497457"/>
    </source>
</evidence>